<gene>
    <name evidence="1" type="ORF">DKB62_10085</name>
</gene>
<dbReference type="Proteomes" id="UP000254337">
    <property type="component" value="Chromosome"/>
</dbReference>
<evidence type="ECO:0000313" key="1">
    <source>
        <dbReference type="EMBL" id="AXL21883.1"/>
    </source>
</evidence>
<name>A0A346B190_9FIRM</name>
<proteinExistence type="predicted"/>
<protein>
    <submittedName>
        <fullName evidence="1">Uncharacterized protein</fullName>
    </submittedName>
</protein>
<dbReference type="RefSeq" id="WP_107196559.1">
    <property type="nucleotide sequence ID" value="NZ_CP029462.1"/>
</dbReference>
<dbReference type="AlphaFoldDB" id="A0A346B190"/>
<reference evidence="1 2" key="1">
    <citation type="submission" date="2018-05" db="EMBL/GenBank/DDBJ databases">
        <title>Complete genome sequence of Megasphaera sp. AJH120T, isolated from the ceca of a chicken.</title>
        <authorList>
            <person name="Maki J."/>
            <person name="Looft T."/>
        </authorList>
    </citation>
    <scope>NUCLEOTIDE SEQUENCE [LARGE SCALE GENOMIC DNA]</scope>
    <source>
        <strain evidence="1 2">AJH120</strain>
    </source>
</reference>
<dbReference type="KEGG" id="meg:DKB62_10085"/>
<accession>A0A346B190</accession>
<organism evidence="1 2">
    <name type="scientific">Megasphaera stantonii</name>
    <dbReference type="NCBI Taxonomy" id="2144175"/>
    <lineage>
        <taxon>Bacteria</taxon>
        <taxon>Bacillati</taxon>
        <taxon>Bacillota</taxon>
        <taxon>Negativicutes</taxon>
        <taxon>Veillonellales</taxon>
        <taxon>Veillonellaceae</taxon>
        <taxon>Megasphaera</taxon>
    </lineage>
</organism>
<evidence type="ECO:0000313" key="2">
    <source>
        <dbReference type="Proteomes" id="UP000254337"/>
    </source>
</evidence>
<dbReference type="EMBL" id="CP029462">
    <property type="protein sequence ID" value="AXL21883.1"/>
    <property type="molecule type" value="Genomic_DNA"/>
</dbReference>
<keyword evidence="2" id="KW-1185">Reference proteome</keyword>
<sequence>MGKVKKIYMNEPLELLAEQTKADSRRNGGFSRALGLIVNSYQILMTLSPLPEFSDGEKEVLYNILWGSKVTASKIKDLHLDVLDYFGCSTDNELYKKIEALNIVQRVRLVNELLYGLDTSIDYEINSKEYSEITAEEEEQ</sequence>
<dbReference type="OrthoDB" id="1682937at2"/>